<dbReference type="Pfam" id="PF13459">
    <property type="entry name" value="Fer4_15"/>
    <property type="match status" value="1"/>
</dbReference>
<dbReference type="Proteomes" id="UP000199406">
    <property type="component" value="Unassembled WGS sequence"/>
</dbReference>
<dbReference type="PANTHER" id="PTHR36923:SF3">
    <property type="entry name" value="FERREDOXIN"/>
    <property type="match status" value="1"/>
</dbReference>
<evidence type="ECO:0000256" key="3">
    <source>
        <dbReference type="ARBA" id="ARBA00022723"/>
    </source>
</evidence>
<keyword evidence="2" id="KW-0813">Transport</keyword>
<keyword evidence="9" id="KW-1185">Reference proteome</keyword>
<evidence type="ECO:0000256" key="1">
    <source>
        <dbReference type="ARBA" id="ARBA00001927"/>
    </source>
</evidence>
<proteinExistence type="predicted"/>
<organism evidence="8 9">
    <name type="scientific">Blastococcus aurantiacus</name>
    <dbReference type="NCBI Taxonomy" id="1550231"/>
    <lineage>
        <taxon>Bacteria</taxon>
        <taxon>Bacillati</taxon>
        <taxon>Actinomycetota</taxon>
        <taxon>Actinomycetes</taxon>
        <taxon>Geodermatophilales</taxon>
        <taxon>Geodermatophilaceae</taxon>
        <taxon>Blastococcus</taxon>
    </lineage>
</organism>
<sequence length="71" mass="7674">MRVSIDSATCQGHGRCYDLAPDLFGEDEEGYAVLTELTADRDVPEGREGDARLAAANCPELAVLVHEQVRA</sequence>
<dbReference type="InterPro" id="IPR051269">
    <property type="entry name" value="Fe-S_cluster_ET"/>
</dbReference>
<dbReference type="EMBL" id="FNBT01000004">
    <property type="protein sequence ID" value="SDF47067.1"/>
    <property type="molecule type" value="Genomic_DNA"/>
</dbReference>
<protein>
    <submittedName>
        <fullName evidence="8">Ferredoxin</fullName>
    </submittedName>
</protein>
<dbReference type="GO" id="GO:0051538">
    <property type="term" value="F:3 iron, 4 sulfur cluster binding"/>
    <property type="evidence" value="ECO:0007669"/>
    <property type="project" value="UniProtKB-KW"/>
</dbReference>
<evidence type="ECO:0000256" key="2">
    <source>
        <dbReference type="ARBA" id="ARBA00022448"/>
    </source>
</evidence>
<comment type="cofactor">
    <cofactor evidence="1">
        <name>[3Fe-4S] cluster</name>
        <dbReference type="ChEBI" id="CHEBI:21137"/>
    </cofactor>
</comment>
<dbReference type="RefSeq" id="WP_091766138.1">
    <property type="nucleotide sequence ID" value="NZ_FNBT01000004.1"/>
</dbReference>
<keyword evidence="3" id="KW-0479">Metal-binding</keyword>
<reference evidence="9" key="1">
    <citation type="submission" date="2016-10" db="EMBL/GenBank/DDBJ databases">
        <authorList>
            <person name="Varghese N."/>
            <person name="Submissions S."/>
        </authorList>
    </citation>
    <scope>NUCLEOTIDE SEQUENCE [LARGE SCALE GENOMIC DNA]</scope>
    <source>
        <strain evidence="9">DSM 44268</strain>
    </source>
</reference>
<keyword evidence="4" id="KW-0249">Electron transport</keyword>
<keyword evidence="7" id="KW-0003">3Fe-4S</keyword>
<evidence type="ECO:0000256" key="5">
    <source>
        <dbReference type="ARBA" id="ARBA00023004"/>
    </source>
</evidence>
<evidence type="ECO:0000256" key="7">
    <source>
        <dbReference type="ARBA" id="ARBA00023291"/>
    </source>
</evidence>
<dbReference type="SUPFAM" id="SSF54862">
    <property type="entry name" value="4Fe-4S ferredoxins"/>
    <property type="match status" value="1"/>
</dbReference>
<evidence type="ECO:0000256" key="4">
    <source>
        <dbReference type="ARBA" id="ARBA00022982"/>
    </source>
</evidence>
<evidence type="ECO:0000313" key="8">
    <source>
        <dbReference type="EMBL" id="SDF47067.1"/>
    </source>
</evidence>
<name>A0A1G7LC23_9ACTN</name>
<gene>
    <name evidence="8" type="ORF">SAMN05660662_2233</name>
</gene>
<dbReference type="PANTHER" id="PTHR36923">
    <property type="entry name" value="FERREDOXIN"/>
    <property type="match status" value="1"/>
</dbReference>
<evidence type="ECO:0000256" key="6">
    <source>
        <dbReference type="ARBA" id="ARBA00023014"/>
    </source>
</evidence>
<accession>A0A1G7LC23</accession>
<dbReference type="STRING" id="1550231.SAMN05660662_2233"/>
<dbReference type="GO" id="GO:0046872">
    <property type="term" value="F:metal ion binding"/>
    <property type="evidence" value="ECO:0007669"/>
    <property type="project" value="UniProtKB-KW"/>
</dbReference>
<dbReference type="OrthoDB" id="4741951at2"/>
<dbReference type="Gene3D" id="3.30.70.20">
    <property type="match status" value="1"/>
</dbReference>
<keyword evidence="6" id="KW-0411">Iron-sulfur</keyword>
<keyword evidence="5" id="KW-0408">Iron</keyword>
<dbReference type="AlphaFoldDB" id="A0A1G7LC23"/>
<evidence type="ECO:0000313" key="9">
    <source>
        <dbReference type="Proteomes" id="UP000199406"/>
    </source>
</evidence>